<dbReference type="GO" id="GO:0007265">
    <property type="term" value="P:Ras protein signal transduction"/>
    <property type="evidence" value="ECO:0007669"/>
    <property type="project" value="TreeGrafter"/>
</dbReference>
<dbReference type="STRING" id="451379.A0A0N5APS1"/>
<keyword evidence="1 2" id="KW-0344">Guanine-nucleotide releasing factor</keyword>
<organism evidence="5 6">
    <name type="scientific">Syphacia muris</name>
    <dbReference type="NCBI Taxonomy" id="451379"/>
    <lineage>
        <taxon>Eukaryota</taxon>
        <taxon>Metazoa</taxon>
        <taxon>Ecdysozoa</taxon>
        <taxon>Nematoda</taxon>
        <taxon>Chromadorea</taxon>
        <taxon>Rhabditida</taxon>
        <taxon>Spirurina</taxon>
        <taxon>Oxyuridomorpha</taxon>
        <taxon>Oxyuroidea</taxon>
        <taxon>Oxyuridae</taxon>
        <taxon>Syphacia</taxon>
    </lineage>
</organism>
<feature type="domain" description="N-terminal Ras-GEF" evidence="4">
    <location>
        <begin position="96"/>
        <end position="211"/>
    </location>
</feature>
<name>A0A0N5APS1_9BILA</name>
<evidence type="ECO:0000256" key="2">
    <source>
        <dbReference type="PROSITE-ProRule" id="PRU00168"/>
    </source>
</evidence>
<evidence type="ECO:0000256" key="1">
    <source>
        <dbReference type="ARBA" id="ARBA00022658"/>
    </source>
</evidence>
<dbReference type="InterPro" id="IPR000651">
    <property type="entry name" value="Ras-like_Gua-exchang_fac_N"/>
</dbReference>
<accession>A0A0N5APS1</accession>
<dbReference type="Pfam" id="PF00617">
    <property type="entry name" value="RasGEF"/>
    <property type="match status" value="1"/>
</dbReference>
<dbReference type="CDD" id="cd06224">
    <property type="entry name" value="REM"/>
    <property type="match status" value="1"/>
</dbReference>
<dbReference type="SMART" id="SM00147">
    <property type="entry name" value="RasGEF"/>
    <property type="match status" value="1"/>
</dbReference>
<dbReference type="InterPro" id="IPR023578">
    <property type="entry name" value="Ras_GEF_dom_sf"/>
</dbReference>
<dbReference type="SUPFAM" id="SSF48366">
    <property type="entry name" value="Ras GEF"/>
    <property type="match status" value="1"/>
</dbReference>
<protein>
    <submittedName>
        <fullName evidence="6">Ras-GEF domain-containing protein</fullName>
    </submittedName>
</protein>
<dbReference type="Gene3D" id="1.20.870.10">
    <property type="entry name" value="Son of sevenless (SoS) protein Chain: S domain 1"/>
    <property type="match status" value="1"/>
</dbReference>
<keyword evidence="5" id="KW-1185">Reference proteome</keyword>
<dbReference type="PANTHER" id="PTHR23113:SF224">
    <property type="entry name" value="RAP GUANINE NUCLEOTIDE EXCHANGE FACTOR 1"/>
    <property type="match status" value="1"/>
</dbReference>
<dbReference type="CDD" id="cd00155">
    <property type="entry name" value="RasGEF"/>
    <property type="match status" value="1"/>
</dbReference>
<evidence type="ECO:0000313" key="6">
    <source>
        <dbReference type="WBParaSite" id="SMUV_0000665901-mRNA-1"/>
    </source>
</evidence>
<dbReference type="InterPro" id="IPR008937">
    <property type="entry name" value="Ras-like_GEF"/>
</dbReference>
<evidence type="ECO:0000313" key="5">
    <source>
        <dbReference type="Proteomes" id="UP000046393"/>
    </source>
</evidence>
<dbReference type="Pfam" id="PF00618">
    <property type="entry name" value="RasGEF_N"/>
    <property type="match status" value="1"/>
</dbReference>
<dbReference type="InterPro" id="IPR036964">
    <property type="entry name" value="RASGEF_cat_dom_sf"/>
</dbReference>
<dbReference type="Proteomes" id="UP000046393">
    <property type="component" value="Unplaced"/>
</dbReference>
<dbReference type="PROSITE" id="PS50009">
    <property type="entry name" value="RASGEF_CAT"/>
    <property type="match status" value="1"/>
</dbReference>
<evidence type="ECO:0000259" key="4">
    <source>
        <dbReference type="PROSITE" id="PS50212"/>
    </source>
</evidence>
<dbReference type="GO" id="GO:0005085">
    <property type="term" value="F:guanyl-nucleotide exchange factor activity"/>
    <property type="evidence" value="ECO:0007669"/>
    <property type="project" value="UniProtKB-KW"/>
</dbReference>
<reference evidence="6" key="1">
    <citation type="submission" date="2017-02" db="UniProtKB">
        <authorList>
            <consortium name="WormBaseParasite"/>
        </authorList>
    </citation>
    <scope>IDENTIFICATION</scope>
</reference>
<sequence>MLLIDSQKVPLDWYLQLLVSWSPSASPEFSKLSQLLQYTDADQCRLPKRFQDEEEVLNNQNNADYINRLSITGPESVLESTDVCDWLVLRVKDGATLNEVRGGPADALIAFATQPSVSPLYQEAFLTTYRTFISSYHLIQKLIKRYNYMIRLDDVTAIKVARQCFSALVRIVDDLCCVEMSKDLISTVNKFSYSLVQNESYTFAKLLRQSTLFEFRSSAIAKQMTLLDADLFQKIEPPEMLWWAQEQDEKKSPNLCAFTEHFNKVSYWVRTMVIRPKEQRIRDKYLLKYIKIMKQLRSMGNYNSYLAVLSALESGPIRRLEWPKNCVDMLKEHSTVMDSTFSFKNYRNLLTESRPPCLPYLGLVLQDLTFVHIGNPDYLSPKQCQGRKNLLNYGKRWQQFTILDSIRRFKSWNYCIEKDEKILQLFGGFKDYLSEDDIWELSESIKPRSRKNKT</sequence>
<dbReference type="WBParaSite" id="SMUV_0000665901-mRNA-1">
    <property type="protein sequence ID" value="SMUV_0000665901-mRNA-1"/>
    <property type="gene ID" value="SMUV_0000665901"/>
</dbReference>
<dbReference type="PROSITE" id="PS50212">
    <property type="entry name" value="RASGEF_NTER"/>
    <property type="match status" value="1"/>
</dbReference>
<proteinExistence type="predicted"/>
<dbReference type="SMART" id="SM00229">
    <property type="entry name" value="RasGEFN"/>
    <property type="match status" value="1"/>
</dbReference>
<feature type="domain" description="Ras-GEF" evidence="3">
    <location>
        <begin position="216"/>
        <end position="448"/>
    </location>
</feature>
<evidence type="ECO:0000259" key="3">
    <source>
        <dbReference type="PROSITE" id="PS50009"/>
    </source>
</evidence>
<dbReference type="AlphaFoldDB" id="A0A0N5APS1"/>
<dbReference type="Gene3D" id="1.10.840.10">
    <property type="entry name" value="Ras guanine-nucleotide exchange factors catalytic domain"/>
    <property type="match status" value="1"/>
</dbReference>
<dbReference type="PANTHER" id="PTHR23113">
    <property type="entry name" value="GUANINE NUCLEOTIDE EXCHANGE FACTOR"/>
    <property type="match status" value="1"/>
</dbReference>
<dbReference type="GO" id="GO:0005886">
    <property type="term" value="C:plasma membrane"/>
    <property type="evidence" value="ECO:0007669"/>
    <property type="project" value="TreeGrafter"/>
</dbReference>
<dbReference type="InterPro" id="IPR001895">
    <property type="entry name" value="RASGEF_cat_dom"/>
</dbReference>